<organism evidence="2">
    <name type="scientific">Myoviridae sp. ctCXW4</name>
    <dbReference type="NCBI Taxonomy" id="2827669"/>
    <lineage>
        <taxon>Viruses</taxon>
        <taxon>Duplodnaviria</taxon>
        <taxon>Heunggongvirae</taxon>
        <taxon>Uroviricota</taxon>
        <taxon>Caudoviricetes</taxon>
    </lineage>
</organism>
<proteinExistence type="predicted"/>
<name>A0A8S5TQ38_9CAUD</name>
<evidence type="ECO:0000256" key="1">
    <source>
        <dbReference type="SAM" id="MobiDB-lite"/>
    </source>
</evidence>
<feature type="compositionally biased region" description="Basic and acidic residues" evidence="1">
    <location>
        <begin position="9"/>
        <end position="24"/>
    </location>
</feature>
<protein>
    <submittedName>
        <fullName evidence="2">Mind bomb SH3 repeat domain</fullName>
    </submittedName>
</protein>
<accession>A0A8S5TQ38</accession>
<dbReference type="EMBL" id="BK032876">
    <property type="protein sequence ID" value="DAF65261.1"/>
    <property type="molecule type" value="Genomic_DNA"/>
</dbReference>
<feature type="region of interest" description="Disordered" evidence="1">
    <location>
        <begin position="1"/>
        <end position="24"/>
    </location>
</feature>
<reference evidence="2" key="1">
    <citation type="journal article" date="2021" name="Proc. Natl. Acad. Sci. U.S.A.">
        <title>A Catalog of Tens of Thousands of Viruses from Human Metagenomes Reveals Hidden Associations with Chronic Diseases.</title>
        <authorList>
            <person name="Tisza M.J."/>
            <person name="Buck C.B."/>
        </authorList>
    </citation>
    <scope>NUCLEOTIDE SEQUENCE</scope>
    <source>
        <strain evidence="2">CtCXW4</strain>
    </source>
</reference>
<sequence length="208" mass="24742">MEREETEEKESVRKTEKERHEMKYKAGDKVRVRSDLKERMGYGCQRFTDAMKKQMGKIVTISNVVDDRYYYIKEDNYNWTDEMFEPVEEELTAEEAIRLKGEMCTGKLCNNCKLSSENNGMGIACNELEKEHPERAVELIKQYKKDHEKKEIEVVQKICCLVIDEKRTIVHEEEIDNHDSCEEVLKRYCEEHEGKFFAIAECRYEVKE</sequence>
<evidence type="ECO:0000313" key="2">
    <source>
        <dbReference type="EMBL" id="DAF65261.1"/>
    </source>
</evidence>